<name>A0A9N8WSU2_9GLOM</name>
<dbReference type="InterPro" id="IPR058841">
    <property type="entry name" value="HTH_76"/>
</dbReference>
<evidence type="ECO:0000313" key="4">
    <source>
        <dbReference type="EMBL" id="CAG8492328.1"/>
    </source>
</evidence>
<feature type="compositionally biased region" description="Polar residues" evidence="1">
    <location>
        <begin position="72"/>
        <end position="82"/>
    </location>
</feature>
<feature type="domain" description="PEX14-like helix-turn-helix" evidence="3">
    <location>
        <begin position="5"/>
        <end position="71"/>
    </location>
</feature>
<protein>
    <submittedName>
        <fullName evidence="4">5233_t:CDS:1</fullName>
    </submittedName>
</protein>
<reference evidence="4" key="1">
    <citation type="submission" date="2021-06" db="EMBL/GenBank/DDBJ databases">
        <authorList>
            <person name="Kallberg Y."/>
            <person name="Tangrot J."/>
            <person name="Rosling A."/>
        </authorList>
    </citation>
    <scope>NUCLEOTIDE SEQUENCE</scope>
    <source>
        <strain evidence="4">MT106</strain>
    </source>
</reference>
<organism evidence="4 5">
    <name type="scientific">Ambispora gerdemannii</name>
    <dbReference type="NCBI Taxonomy" id="144530"/>
    <lineage>
        <taxon>Eukaryota</taxon>
        <taxon>Fungi</taxon>
        <taxon>Fungi incertae sedis</taxon>
        <taxon>Mucoromycota</taxon>
        <taxon>Glomeromycotina</taxon>
        <taxon>Glomeromycetes</taxon>
        <taxon>Archaeosporales</taxon>
        <taxon>Ambisporaceae</taxon>
        <taxon>Ambispora</taxon>
    </lineage>
</organism>
<feature type="region of interest" description="Disordered" evidence="1">
    <location>
        <begin position="72"/>
        <end position="151"/>
    </location>
</feature>
<sequence>MSNQHVFQAFESYDFDRDPNFQVGLSAIHNSIVSKSAKEANQMLEKAKCFYYSKTVEKIDYDSYILWKNSQKSSSLTSPNKNNLDDDSGRGEGKIKSESIPTTKSSSSTETRVNADDSMSNDKKDQEELGAEINAGGSFPGDTDNNTPKYPHSFQEICEMIANGTPIPVKHIPNEINKESPKEAQFKPRPKPWEREK</sequence>
<dbReference type="PANTHER" id="PTHR36855:SF1">
    <property type="entry name" value="PEROXISOME MEMBRANE ANCHOR PROTEIN PEX14P N-TERMINAL DOMAIN-CONTAINING PROTEIN"/>
    <property type="match status" value="1"/>
</dbReference>
<dbReference type="EMBL" id="CAJVPL010000399">
    <property type="protein sequence ID" value="CAG8492328.1"/>
    <property type="molecule type" value="Genomic_DNA"/>
</dbReference>
<accession>A0A9N8WSU2</accession>
<dbReference type="Pfam" id="PF17733">
    <property type="entry name" value="KPWE_dom"/>
    <property type="match status" value="1"/>
</dbReference>
<comment type="caution">
    <text evidence="4">The sequence shown here is derived from an EMBL/GenBank/DDBJ whole genome shotgun (WGS) entry which is preliminary data.</text>
</comment>
<dbReference type="InterPro" id="IPR040554">
    <property type="entry name" value="KPWE_PEX14_dom"/>
</dbReference>
<dbReference type="Pfam" id="PF25871">
    <property type="entry name" value="HTH_76"/>
    <property type="match status" value="1"/>
</dbReference>
<proteinExistence type="predicted"/>
<feature type="region of interest" description="Disordered" evidence="1">
    <location>
        <begin position="171"/>
        <end position="197"/>
    </location>
</feature>
<evidence type="ECO:0000256" key="1">
    <source>
        <dbReference type="SAM" id="MobiDB-lite"/>
    </source>
</evidence>
<dbReference type="AlphaFoldDB" id="A0A9N8WSU2"/>
<feature type="domain" description="Peroxisomal membrane protein PEX14-like KPWE" evidence="2">
    <location>
        <begin position="150"/>
        <end position="195"/>
    </location>
</feature>
<evidence type="ECO:0000259" key="2">
    <source>
        <dbReference type="Pfam" id="PF17733"/>
    </source>
</evidence>
<evidence type="ECO:0000313" key="5">
    <source>
        <dbReference type="Proteomes" id="UP000789831"/>
    </source>
</evidence>
<dbReference type="PANTHER" id="PTHR36855">
    <property type="entry name" value="CHROMOSOME 10, WHOLE GENOME SHOTGUN SEQUENCE"/>
    <property type="match status" value="1"/>
</dbReference>
<dbReference type="OrthoDB" id="9936937at2759"/>
<feature type="compositionally biased region" description="Low complexity" evidence="1">
    <location>
        <begin position="98"/>
        <end position="111"/>
    </location>
</feature>
<feature type="compositionally biased region" description="Basic and acidic residues" evidence="1">
    <location>
        <begin position="83"/>
        <end position="97"/>
    </location>
</feature>
<evidence type="ECO:0000259" key="3">
    <source>
        <dbReference type="Pfam" id="PF25871"/>
    </source>
</evidence>
<gene>
    <name evidence="4" type="ORF">AGERDE_LOCUS3818</name>
</gene>
<dbReference type="Proteomes" id="UP000789831">
    <property type="component" value="Unassembled WGS sequence"/>
</dbReference>
<feature type="compositionally biased region" description="Basic and acidic residues" evidence="1">
    <location>
        <begin position="172"/>
        <end position="197"/>
    </location>
</feature>
<keyword evidence="5" id="KW-1185">Reference proteome</keyword>